<name>A0A5S4FCI9_9ACTN</name>
<keyword evidence="2" id="KW-1185">Reference proteome</keyword>
<reference evidence="1 2" key="1">
    <citation type="submission" date="2019-05" db="EMBL/GenBank/DDBJ databases">
        <title>Draft genome sequence of Nonomuraea zeae DSM 100528.</title>
        <authorList>
            <person name="Saricaoglu S."/>
            <person name="Isik K."/>
        </authorList>
    </citation>
    <scope>NUCLEOTIDE SEQUENCE [LARGE SCALE GENOMIC DNA]</scope>
    <source>
        <strain evidence="1 2">DSM 100528</strain>
    </source>
</reference>
<gene>
    <name evidence="1" type="ORF">ETD85_55740</name>
</gene>
<proteinExistence type="predicted"/>
<dbReference type="Proteomes" id="UP000306628">
    <property type="component" value="Unassembled WGS sequence"/>
</dbReference>
<dbReference type="AlphaFoldDB" id="A0A5S4FCI9"/>
<protein>
    <submittedName>
        <fullName evidence="1">AraC family transcriptional regulator</fullName>
    </submittedName>
</protein>
<dbReference type="EMBL" id="VCKX01000386">
    <property type="protein sequence ID" value="TMR15874.1"/>
    <property type="molecule type" value="Genomic_DNA"/>
</dbReference>
<comment type="caution">
    <text evidence="1">The sequence shown here is derived from an EMBL/GenBank/DDBJ whole genome shotgun (WGS) entry which is preliminary data.</text>
</comment>
<accession>A0A5S4FCI9</accession>
<feature type="non-terminal residue" evidence="1">
    <location>
        <position position="58"/>
    </location>
</feature>
<organism evidence="1 2">
    <name type="scientific">Nonomuraea zeae</name>
    <dbReference type="NCBI Taxonomy" id="1642303"/>
    <lineage>
        <taxon>Bacteria</taxon>
        <taxon>Bacillati</taxon>
        <taxon>Actinomycetota</taxon>
        <taxon>Actinomycetes</taxon>
        <taxon>Streptosporangiales</taxon>
        <taxon>Streptosporangiaceae</taxon>
        <taxon>Nonomuraea</taxon>
    </lineage>
</organism>
<evidence type="ECO:0000313" key="2">
    <source>
        <dbReference type="Proteomes" id="UP000306628"/>
    </source>
</evidence>
<sequence length="58" mass="6025">MTAEDLSVPAAELMIVGHYDKTAGYATRRSAGSPSWLLLWTEAGAGLVEQGAVSCEVG</sequence>
<evidence type="ECO:0000313" key="1">
    <source>
        <dbReference type="EMBL" id="TMR15874.1"/>
    </source>
</evidence>